<dbReference type="SUPFAM" id="SSF53822">
    <property type="entry name" value="Periplasmic binding protein-like I"/>
    <property type="match status" value="1"/>
</dbReference>
<keyword evidence="2" id="KW-0732">Signal</keyword>
<dbReference type="PANTHER" id="PTHR30483">
    <property type="entry name" value="LEUCINE-SPECIFIC-BINDING PROTEIN"/>
    <property type="match status" value="1"/>
</dbReference>
<dbReference type="RefSeq" id="WP_377314963.1">
    <property type="nucleotide sequence ID" value="NZ_JBHUIY010000006.1"/>
</dbReference>
<keyword evidence="3" id="KW-0813">Transport</keyword>
<gene>
    <name evidence="5" type="ORF">ACFSNB_05140</name>
</gene>
<accession>A0ABW5CAX8</accession>
<keyword evidence="6" id="KW-1185">Reference proteome</keyword>
<comment type="caution">
    <text evidence="5">The sequence shown here is derived from an EMBL/GenBank/DDBJ whole genome shotgun (WGS) entry which is preliminary data.</text>
</comment>
<dbReference type="InterPro" id="IPR051010">
    <property type="entry name" value="BCAA_transport"/>
</dbReference>
<evidence type="ECO:0000313" key="6">
    <source>
        <dbReference type="Proteomes" id="UP001597296"/>
    </source>
</evidence>
<name>A0ABW5CAX8_9PROT</name>
<sequence>MPLDPRPAPASTASRPPARTGGRGLVLWLIRAGGVVALLLALSPQWRSLEEMGQRRTALLNDKSDEMLVGVSWPFRLSGPGMADGLVLARDRINAENLAGGPKLRLDLRDDNDDWRHGHAIALDFAATPEMAAVIGYDDESVAVRAAQIFERARLLHILVNVNNQAVTRHDAKYVIRTVQTTDEIARHLARFPADRPAEKRYAVVWRDDAYGRNLLYQYQIEQESHGGRLVYQWSFPPGTHDFREPANRLTLIEADVILFWGDDAEIVRFLRKRREVGVTTPVVVAADLGNAILAEGGGAIEGVTFLSLYNRADPAPENQDFVARYQARFGRLPDTAAAQGYDALMMLAAAVRETRSLNPLDLSYHLRFHPSWRGANGFYSFDETGDLNDKPLHVVVGRTGSDGVPADPRD</sequence>
<dbReference type="EMBL" id="JBHUIY010000006">
    <property type="protein sequence ID" value="MFD2233183.1"/>
    <property type="molecule type" value="Genomic_DNA"/>
</dbReference>
<evidence type="ECO:0000256" key="1">
    <source>
        <dbReference type="ARBA" id="ARBA00010062"/>
    </source>
</evidence>
<dbReference type="Gene3D" id="3.40.50.2300">
    <property type="match status" value="2"/>
</dbReference>
<dbReference type="PANTHER" id="PTHR30483:SF6">
    <property type="entry name" value="PERIPLASMIC BINDING PROTEIN OF ABC TRANSPORTER FOR NATURAL AMINO ACIDS"/>
    <property type="match status" value="1"/>
</dbReference>
<reference evidence="6" key="1">
    <citation type="journal article" date="2019" name="Int. J. Syst. Evol. Microbiol.">
        <title>The Global Catalogue of Microorganisms (GCM) 10K type strain sequencing project: providing services to taxonomists for standard genome sequencing and annotation.</title>
        <authorList>
            <consortium name="The Broad Institute Genomics Platform"/>
            <consortium name="The Broad Institute Genome Sequencing Center for Infectious Disease"/>
            <person name="Wu L."/>
            <person name="Ma J."/>
        </authorList>
    </citation>
    <scope>NUCLEOTIDE SEQUENCE [LARGE SCALE GENOMIC DNA]</scope>
    <source>
        <strain evidence="6">KCTC 15012</strain>
    </source>
</reference>
<dbReference type="InterPro" id="IPR028082">
    <property type="entry name" value="Peripla_BP_I"/>
</dbReference>
<evidence type="ECO:0000313" key="5">
    <source>
        <dbReference type="EMBL" id="MFD2233183.1"/>
    </source>
</evidence>
<evidence type="ECO:0000256" key="2">
    <source>
        <dbReference type="ARBA" id="ARBA00022729"/>
    </source>
</evidence>
<proteinExistence type="inferred from homology"/>
<organism evidence="5 6">
    <name type="scientific">Phaeospirillum tilakii</name>
    <dbReference type="NCBI Taxonomy" id="741673"/>
    <lineage>
        <taxon>Bacteria</taxon>
        <taxon>Pseudomonadati</taxon>
        <taxon>Pseudomonadota</taxon>
        <taxon>Alphaproteobacteria</taxon>
        <taxon>Rhodospirillales</taxon>
        <taxon>Rhodospirillaceae</taxon>
        <taxon>Phaeospirillum</taxon>
    </lineage>
</organism>
<dbReference type="Pfam" id="PF13458">
    <property type="entry name" value="Peripla_BP_6"/>
    <property type="match status" value="1"/>
</dbReference>
<dbReference type="Proteomes" id="UP001597296">
    <property type="component" value="Unassembled WGS sequence"/>
</dbReference>
<evidence type="ECO:0000259" key="4">
    <source>
        <dbReference type="Pfam" id="PF13458"/>
    </source>
</evidence>
<evidence type="ECO:0000256" key="3">
    <source>
        <dbReference type="ARBA" id="ARBA00022970"/>
    </source>
</evidence>
<keyword evidence="3" id="KW-0029">Amino-acid transport</keyword>
<feature type="domain" description="Leucine-binding protein" evidence="4">
    <location>
        <begin position="70"/>
        <end position="386"/>
    </location>
</feature>
<comment type="similarity">
    <text evidence="1">Belongs to the leucine-binding protein family.</text>
</comment>
<dbReference type="InterPro" id="IPR028081">
    <property type="entry name" value="Leu-bd"/>
</dbReference>
<protein>
    <submittedName>
        <fullName evidence="5">ABC transporter substrate-binding protein</fullName>
    </submittedName>
</protein>